<dbReference type="Proteomes" id="UP000612055">
    <property type="component" value="Unassembled WGS sequence"/>
</dbReference>
<evidence type="ECO:0000313" key="3">
    <source>
        <dbReference type="Proteomes" id="UP000612055"/>
    </source>
</evidence>
<keyword evidence="3" id="KW-1185">Reference proteome</keyword>
<protein>
    <recommendedName>
        <fullName evidence="1">Calcineurin-like phosphoesterase domain-containing protein</fullName>
    </recommendedName>
</protein>
<reference evidence="2" key="1">
    <citation type="journal article" date="2020" name="bioRxiv">
        <title>Comparative genomics of Chlamydomonas.</title>
        <authorList>
            <person name="Craig R.J."/>
            <person name="Hasan A.R."/>
            <person name="Ness R.W."/>
            <person name="Keightley P.D."/>
        </authorList>
    </citation>
    <scope>NUCLEOTIDE SEQUENCE</scope>
    <source>
        <strain evidence="2">CCAP 11/70</strain>
    </source>
</reference>
<dbReference type="InterPro" id="IPR029052">
    <property type="entry name" value="Metallo-depent_PP-like"/>
</dbReference>
<name>A0A835Y331_9CHLO</name>
<dbReference type="EMBL" id="JAEHOE010000023">
    <property type="protein sequence ID" value="KAG2495602.1"/>
    <property type="molecule type" value="Genomic_DNA"/>
</dbReference>
<organism evidence="2 3">
    <name type="scientific">Edaphochlamys debaryana</name>
    <dbReference type="NCBI Taxonomy" id="47281"/>
    <lineage>
        <taxon>Eukaryota</taxon>
        <taxon>Viridiplantae</taxon>
        <taxon>Chlorophyta</taxon>
        <taxon>core chlorophytes</taxon>
        <taxon>Chlorophyceae</taxon>
        <taxon>CS clade</taxon>
        <taxon>Chlamydomonadales</taxon>
        <taxon>Chlamydomonadales incertae sedis</taxon>
        <taxon>Edaphochlamys</taxon>
    </lineage>
</organism>
<dbReference type="PANTHER" id="PTHR42850:SF4">
    <property type="entry name" value="ZINC-DEPENDENT ENDOPOLYPHOSPHATASE"/>
    <property type="match status" value="1"/>
</dbReference>
<sequence>MVAILGQARRILPGRGAARPGVTPYGNPLPRVIHQRVEHVKPGRLIIVGDLHGTPELWPLLEKLSYDKAVDNLILAGDIVNKGPVSLEILDAVPEELQALTVRGNHDDAVLAAWRQWRAAGGALPFNPKFSWAQAMTPQQAAVLEQMPFSVSVPQYGVAVVHAGLVPGLPLEAQDLHVLYKARDLVPLTQEEQARAEAEQGPASGVRFKAVEKSKEAGPGGGPWAAQWRGPPHVFFGHDARRGLQLHPAATGLDTGCVYGNALTAAVVPPLAELRARSPGFVAALAAGRAVTREELLLELVAVPAAEVYSKPDSAAAARRSAEGAKKAAAEAAAAEAAAAGAAAGAEAGVGAGAHGA</sequence>
<evidence type="ECO:0000313" key="2">
    <source>
        <dbReference type="EMBL" id="KAG2495602.1"/>
    </source>
</evidence>
<dbReference type="AlphaFoldDB" id="A0A835Y331"/>
<dbReference type="OrthoDB" id="10267127at2759"/>
<dbReference type="GO" id="GO:0006798">
    <property type="term" value="P:polyphosphate catabolic process"/>
    <property type="evidence" value="ECO:0007669"/>
    <property type="project" value="TreeGrafter"/>
</dbReference>
<dbReference type="SUPFAM" id="SSF56300">
    <property type="entry name" value="Metallo-dependent phosphatases"/>
    <property type="match status" value="1"/>
</dbReference>
<proteinExistence type="predicted"/>
<feature type="domain" description="Calcineurin-like phosphoesterase" evidence="1">
    <location>
        <begin position="44"/>
        <end position="172"/>
    </location>
</feature>
<gene>
    <name evidence="2" type="ORF">HYH03_006202</name>
</gene>
<dbReference type="InterPro" id="IPR004843">
    <property type="entry name" value="Calcineurin-like_PHP"/>
</dbReference>
<evidence type="ECO:0000259" key="1">
    <source>
        <dbReference type="Pfam" id="PF00149"/>
    </source>
</evidence>
<dbReference type="GO" id="GO:0016791">
    <property type="term" value="F:phosphatase activity"/>
    <property type="evidence" value="ECO:0007669"/>
    <property type="project" value="TreeGrafter"/>
</dbReference>
<accession>A0A835Y331</accession>
<dbReference type="Gene3D" id="3.60.21.10">
    <property type="match status" value="1"/>
</dbReference>
<dbReference type="GO" id="GO:0005737">
    <property type="term" value="C:cytoplasm"/>
    <property type="evidence" value="ECO:0007669"/>
    <property type="project" value="TreeGrafter"/>
</dbReference>
<dbReference type="PANTHER" id="PTHR42850">
    <property type="entry name" value="METALLOPHOSPHOESTERASE"/>
    <property type="match status" value="1"/>
</dbReference>
<dbReference type="InterPro" id="IPR050126">
    <property type="entry name" value="Ap4A_hydrolase"/>
</dbReference>
<dbReference type="Pfam" id="PF00149">
    <property type="entry name" value="Metallophos"/>
    <property type="match status" value="1"/>
</dbReference>
<comment type="caution">
    <text evidence="2">The sequence shown here is derived from an EMBL/GenBank/DDBJ whole genome shotgun (WGS) entry which is preliminary data.</text>
</comment>
<dbReference type="GO" id="GO:0000298">
    <property type="term" value="F:endopolyphosphatase activity"/>
    <property type="evidence" value="ECO:0007669"/>
    <property type="project" value="TreeGrafter"/>
</dbReference>